<accession>A0A8K0DUB1</accession>
<gene>
    <name evidence="1" type="ORF">FNV43_RR25502</name>
</gene>
<dbReference type="PANTHER" id="PTHR48044:SF29">
    <property type="entry name" value="GLYCOSYLTRANSFERASE"/>
    <property type="match status" value="1"/>
</dbReference>
<name>A0A8K0DUB1_9ROSA</name>
<comment type="caution">
    <text evidence="1">The sequence shown here is derived from an EMBL/GenBank/DDBJ whole genome shotgun (WGS) entry which is preliminary data.</text>
</comment>
<dbReference type="SUPFAM" id="SSF53756">
    <property type="entry name" value="UDP-Glycosyltransferase/glycogen phosphorylase"/>
    <property type="match status" value="1"/>
</dbReference>
<protein>
    <submittedName>
        <fullName evidence="1">Uncharacterized protein</fullName>
    </submittedName>
</protein>
<dbReference type="PANTHER" id="PTHR48044">
    <property type="entry name" value="GLYCOSYLTRANSFERASE"/>
    <property type="match status" value="1"/>
</dbReference>
<reference evidence="1" key="1">
    <citation type="submission" date="2020-03" db="EMBL/GenBank/DDBJ databases">
        <title>A high-quality chromosome-level genome assembly of a woody plant with both climbing and erect habits, Rhamnella rubrinervis.</title>
        <authorList>
            <person name="Lu Z."/>
            <person name="Yang Y."/>
            <person name="Zhu X."/>
            <person name="Sun Y."/>
        </authorList>
    </citation>
    <scope>NUCLEOTIDE SEQUENCE</scope>
    <source>
        <strain evidence="1">BYM</strain>
        <tissue evidence="1">Leaf</tissue>
    </source>
</reference>
<dbReference type="EMBL" id="VOIH02000011">
    <property type="protein sequence ID" value="KAF3434399.1"/>
    <property type="molecule type" value="Genomic_DNA"/>
</dbReference>
<dbReference type="OrthoDB" id="5835829at2759"/>
<dbReference type="GO" id="GO:0008194">
    <property type="term" value="F:UDP-glycosyltransferase activity"/>
    <property type="evidence" value="ECO:0007669"/>
    <property type="project" value="UniProtKB-ARBA"/>
</dbReference>
<sequence>MLGNASPNYEGALRFYERSYGIVLIKSFRELQGKYIDYVSTLFGKKIVPMGLFIPDPAVHDHDEGMDIISWLGQKAKSSTVFVSYCSECYLSKEDMEEIAYGLELSKVNLIWVVRFPEGEKMNTEDALPDGILEKGLERESIKFGVPIIAIPIQFEKPWNARLVEESGVGLKVKRDNINGRLQGENVANIIKQVVLEKIGENIRRKAREISNNLERKFDEDWMRW</sequence>
<dbReference type="GO" id="GO:1901135">
    <property type="term" value="P:carbohydrate derivative metabolic process"/>
    <property type="evidence" value="ECO:0007669"/>
    <property type="project" value="UniProtKB-ARBA"/>
</dbReference>
<keyword evidence="2" id="KW-1185">Reference proteome</keyword>
<proteinExistence type="predicted"/>
<dbReference type="AlphaFoldDB" id="A0A8K0DUB1"/>
<dbReference type="Gene3D" id="3.40.50.2000">
    <property type="entry name" value="Glycogen Phosphorylase B"/>
    <property type="match status" value="3"/>
</dbReference>
<dbReference type="Proteomes" id="UP000796880">
    <property type="component" value="Unassembled WGS sequence"/>
</dbReference>
<organism evidence="1 2">
    <name type="scientific">Rhamnella rubrinervis</name>
    <dbReference type="NCBI Taxonomy" id="2594499"/>
    <lineage>
        <taxon>Eukaryota</taxon>
        <taxon>Viridiplantae</taxon>
        <taxon>Streptophyta</taxon>
        <taxon>Embryophyta</taxon>
        <taxon>Tracheophyta</taxon>
        <taxon>Spermatophyta</taxon>
        <taxon>Magnoliopsida</taxon>
        <taxon>eudicotyledons</taxon>
        <taxon>Gunneridae</taxon>
        <taxon>Pentapetalae</taxon>
        <taxon>rosids</taxon>
        <taxon>fabids</taxon>
        <taxon>Rosales</taxon>
        <taxon>Rhamnaceae</taxon>
        <taxon>rhamnoid group</taxon>
        <taxon>Rhamneae</taxon>
        <taxon>Rhamnella</taxon>
    </lineage>
</organism>
<evidence type="ECO:0000313" key="2">
    <source>
        <dbReference type="Proteomes" id="UP000796880"/>
    </source>
</evidence>
<evidence type="ECO:0000313" key="1">
    <source>
        <dbReference type="EMBL" id="KAF3434399.1"/>
    </source>
</evidence>